<keyword evidence="3" id="KW-0732">Signal</keyword>
<evidence type="ECO:0000256" key="2">
    <source>
        <dbReference type="SAM" id="Phobius"/>
    </source>
</evidence>
<keyword evidence="2" id="KW-0472">Membrane</keyword>
<evidence type="ECO:0000313" key="4">
    <source>
        <dbReference type="EMBL" id="SHF82987.1"/>
    </source>
</evidence>
<accession>A0A1M5EUV9</accession>
<dbReference type="EMBL" id="FQUE01000015">
    <property type="protein sequence ID" value="SHF82987.1"/>
    <property type="molecule type" value="Genomic_DNA"/>
</dbReference>
<feature type="transmembrane region" description="Helical" evidence="2">
    <location>
        <begin position="170"/>
        <end position="189"/>
    </location>
</feature>
<feature type="signal peptide" evidence="3">
    <location>
        <begin position="1"/>
        <end position="27"/>
    </location>
</feature>
<feature type="region of interest" description="Disordered" evidence="1">
    <location>
        <begin position="151"/>
        <end position="170"/>
    </location>
</feature>
<proteinExistence type="predicted"/>
<evidence type="ECO:0000313" key="5">
    <source>
        <dbReference type="Proteomes" id="UP000183987"/>
    </source>
</evidence>
<reference evidence="5" key="1">
    <citation type="submission" date="2016-11" db="EMBL/GenBank/DDBJ databases">
        <authorList>
            <person name="Varghese N."/>
            <person name="Submissions S."/>
        </authorList>
    </citation>
    <scope>NUCLEOTIDE SEQUENCE [LARGE SCALE GENOMIC DNA]</scope>
    <source>
        <strain evidence="5">DSM 29326</strain>
    </source>
</reference>
<gene>
    <name evidence="4" type="ORF">SAMN05444339_1159</name>
</gene>
<dbReference type="Proteomes" id="UP000183987">
    <property type="component" value="Unassembled WGS sequence"/>
</dbReference>
<name>A0A1M5EUV9_LOKAT</name>
<protein>
    <recommendedName>
        <fullName evidence="6">VPLPA-CTERM protein sorting domain-containing protein</fullName>
    </recommendedName>
</protein>
<evidence type="ECO:0000256" key="3">
    <source>
        <dbReference type="SAM" id="SignalP"/>
    </source>
</evidence>
<keyword evidence="2" id="KW-1133">Transmembrane helix</keyword>
<keyword evidence="5" id="KW-1185">Reference proteome</keyword>
<keyword evidence="2" id="KW-0812">Transmembrane</keyword>
<evidence type="ECO:0008006" key="6">
    <source>
        <dbReference type="Google" id="ProtNLM"/>
    </source>
</evidence>
<sequence>MDLRTLKGTAASAMLALTFFGATAVSAATTTCSTAVAATLSPNMGCEVSTSSNQDSVSPNKPLTVNLDGFFGSTDWSFLNKQEIGEESPAAQGGTLNISSTLWSTYGRILAIFKDGKDTFLTGFLLNTDGTTFTYTSPFLRTGKSPKDVSHISFYGQGTPDGDTGGPSPVPLPAGLPMLASALGLAVFLRKRRSA</sequence>
<dbReference type="STRING" id="366533.SAMN05444339_1159"/>
<feature type="chain" id="PRO_5012815908" description="VPLPA-CTERM protein sorting domain-containing protein" evidence="3">
    <location>
        <begin position="28"/>
        <end position="195"/>
    </location>
</feature>
<dbReference type="OrthoDB" id="5785247at2"/>
<organism evidence="4 5">
    <name type="scientific">Loktanella atrilutea</name>
    <dbReference type="NCBI Taxonomy" id="366533"/>
    <lineage>
        <taxon>Bacteria</taxon>
        <taxon>Pseudomonadati</taxon>
        <taxon>Pseudomonadota</taxon>
        <taxon>Alphaproteobacteria</taxon>
        <taxon>Rhodobacterales</taxon>
        <taxon>Roseobacteraceae</taxon>
        <taxon>Loktanella</taxon>
    </lineage>
</organism>
<dbReference type="AlphaFoldDB" id="A0A1M5EUV9"/>
<dbReference type="RefSeq" id="WP_072858720.1">
    <property type="nucleotide sequence ID" value="NZ_FQUE01000015.1"/>
</dbReference>
<evidence type="ECO:0000256" key="1">
    <source>
        <dbReference type="SAM" id="MobiDB-lite"/>
    </source>
</evidence>